<evidence type="ECO:0000313" key="8">
    <source>
        <dbReference type="EMBL" id="KAG0255070.1"/>
    </source>
</evidence>
<dbReference type="EMBL" id="JAAAJA010000368">
    <property type="protein sequence ID" value="KAG0255070.1"/>
    <property type="molecule type" value="Genomic_DNA"/>
</dbReference>
<dbReference type="GO" id="GO:0070139">
    <property type="term" value="F:SUMO-specific endopeptidase activity"/>
    <property type="evidence" value="ECO:0007669"/>
    <property type="project" value="TreeGrafter"/>
</dbReference>
<feature type="compositionally biased region" description="Polar residues" evidence="6">
    <location>
        <begin position="167"/>
        <end position="176"/>
    </location>
</feature>
<dbReference type="SUPFAM" id="SSF54001">
    <property type="entry name" value="Cysteine proteinases"/>
    <property type="match status" value="1"/>
</dbReference>
<dbReference type="InterPro" id="IPR038765">
    <property type="entry name" value="Papain-like_cys_pep_sf"/>
</dbReference>
<evidence type="ECO:0000256" key="1">
    <source>
        <dbReference type="ARBA" id="ARBA00005234"/>
    </source>
</evidence>
<keyword evidence="2" id="KW-0597">Phosphoprotein</keyword>
<dbReference type="AlphaFoldDB" id="A0A9P6U0F8"/>
<dbReference type="PANTHER" id="PTHR46896:SF3">
    <property type="entry name" value="FI06413P-RELATED"/>
    <property type="match status" value="1"/>
</dbReference>
<keyword evidence="5" id="KW-0378">Hydrolase</keyword>
<comment type="caution">
    <text evidence="8">The sequence shown here is derived from an EMBL/GenBank/DDBJ whole genome shotgun (WGS) entry which is preliminary data.</text>
</comment>
<evidence type="ECO:0000256" key="2">
    <source>
        <dbReference type="ARBA" id="ARBA00022553"/>
    </source>
</evidence>
<dbReference type="GO" id="GO:0016926">
    <property type="term" value="P:protein desumoylation"/>
    <property type="evidence" value="ECO:0007669"/>
    <property type="project" value="TreeGrafter"/>
</dbReference>
<dbReference type="OrthoDB" id="442460at2759"/>
<evidence type="ECO:0000256" key="6">
    <source>
        <dbReference type="SAM" id="MobiDB-lite"/>
    </source>
</evidence>
<evidence type="ECO:0000259" key="7">
    <source>
        <dbReference type="PROSITE" id="PS50600"/>
    </source>
</evidence>
<dbReference type="InterPro" id="IPR051947">
    <property type="entry name" value="Sentrin-specific_protease"/>
</dbReference>
<sequence length="694" mass="76700">MSNFSVKTANRALMTGYRDGGVSSARRKSSVSSQGHQSPPFLAFKDDYDVIGTVPGFEKLVEAESLKQGRLKVIEETSLWEETEYKDRRPAKRKKTGKEDKVTEIPVAKQPSTNIKSFRKSVEPFSGTGHVAIVGSTPPSPPSTAIPSSGTTAKTGVSRNQVKRMQARSSGKTPRPTTGFRPQISLSRVRIESKTEFNSAGMTVQFGTDRIALTIKRNCTKIPYSQLRLVEYYTASTVKVIRLVIRGKLAGSSILAPYFSPTAQSGKLTRTMLFTNARTSLLMDICEDLKQKGIETKELTPNVAEQSLANDNKRTQTKRTSDRADKTLFVFPLGKSTKTKSIAVRAEDTLRLNDGEFLNDTLIEFGLKFIHTKLGQENAALARQVYIFNTFFYQRMIAKPTKNTLSSYEAIKSWTAKVDLFSMKYLIIPIHDNLHWYLAIICNPGLLLKCGRPADSNQAEAVKLMEITSGPNNGDHSSTAGLDKGSPPGGSRVGSISKETPQPGHVSSEEKPYILCLDSLGGSHPAMFKMLRSFLQQELLSRKGIDVTLTTDNVPGKHSSKCPQQENLWDCGIYLLHYTEVFLKNPSELSDAIVNGADNKTMWASSELPNKREAYKDIVASLTEEYNAHQIKLDLIKDFKDKGKERAVCSEPQNMDEVVPGHDRTGTDAVDGGLKEEAEKSGSNPMDSDTDMRK</sequence>
<evidence type="ECO:0000256" key="4">
    <source>
        <dbReference type="ARBA" id="ARBA00022786"/>
    </source>
</evidence>
<proteinExistence type="inferred from homology"/>
<keyword evidence="3" id="KW-0645">Protease</keyword>
<dbReference type="GO" id="GO:0005737">
    <property type="term" value="C:cytoplasm"/>
    <property type="evidence" value="ECO:0007669"/>
    <property type="project" value="TreeGrafter"/>
</dbReference>
<feature type="region of interest" description="Disordered" evidence="6">
    <location>
        <begin position="134"/>
        <end position="181"/>
    </location>
</feature>
<dbReference type="Pfam" id="PF02902">
    <property type="entry name" value="Peptidase_C48"/>
    <property type="match status" value="1"/>
</dbReference>
<dbReference type="PANTHER" id="PTHR46896">
    <property type="entry name" value="SENTRIN-SPECIFIC PROTEASE"/>
    <property type="match status" value="1"/>
</dbReference>
<dbReference type="GO" id="GO:0006508">
    <property type="term" value="P:proteolysis"/>
    <property type="evidence" value="ECO:0007669"/>
    <property type="project" value="UniProtKB-KW"/>
</dbReference>
<evidence type="ECO:0000256" key="5">
    <source>
        <dbReference type="ARBA" id="ARBA00022801"/>
    </source>
</evidence>
<accession>A0A9P6U0F8</accession>
<dbReference type="Proteomes" id="UP000726737">
    <property type="component" value="Unassembled WGS sequence"/>
</dbReference>
<protein>
    <recommendedName>
        <fullName evidence="7">Ubiquitin-like protease family profile domain-containing protein</fullName>
    </recommendedName>
</protein>
<keyword evidence="4" id="KW-0833">Ubl conjugation pathway</keyword>
<keyword evidence="9" id="KW-1185">Reference proteome</keyword>
<evidence type="ECO:0000313" key="9">
    <source>
        <dbReference type="Proteomes" id="UP000726737"/>
    </source>
</evidence>
<feature type="region of interest" description="Disordered" evidence="6">
    <location>
        <begin position="15"/>
        <end position="42"/>
    </location>
</feature>
<dbReference type="GO" id="GO:0005634">
    <property type="term" value="C:nucleus"/>
    <property type="evidence" value="ECO:0007669"/>
    <property type="project" value="TreeGrafter"/>
</dbReference>
<organism evidence="8 9">
    <name type="scientific">Mortierella polycephala</name>
    <dbReference type="NCBI Taxonomy" id="41804"/>
    <lineage>
        <taxon>Eukaryota</taxon>
        <taxon>Fungi</taxon>
        <taxon>Fungi incertae sedis</taxon>
        <taxon>Mucoromycota</taxon>
        <taxon>Mortierellomycotina</taxon>
        <taxon>Mortierellomycetes</taxon>
        <taxon>Mortierellales</taxon>
        <taxon>Mortierellaceae</taxon>
        <taxon>Mortierella</taxon>
    </lineage>
</organism>
<gene>
    <name evidence="8" type="ORF">BG011_005339</name>
</gene>
<comment type="similarity">
    <text evidence="1">Belongs to the peptidase C48 family.</text>
</comment>
<feature type="compositionally biased region" description="Polar residues" evidence="6">
    <location>
        <begin position="469"/>
        <end position="480"/>
    </location>
</feature>
<evidence type="ECO:0000256" key="3">
    <source>
        <dbReference type="ARBA" id="ARBA00022670"/>
    </source>
</evidence>
<feature type="domain" description="Ubiquitin-like protease family profile" evidence="7">
    <location>
        <begin position="342"/>
        <end position="582"/>
    </location>
</feature>
<feature type="region of interest" description="Disordered" evidence="6">
    <location>
        <begin position="468"/>
        <end position="508"/>
    </location>
</feature>
<feature type="region of interest" description="Disordered" evidence="6">
    <location>
        <begin position="651"/>
        <end position="694"/>
    </location>
</feature>
<dbReference type="Gene3D" id="3.40.395.10">
    <property type="entry name" value="Adenoviral Proteinase, Chain A"/>
    <property type="match status" value="1"/>
</dbReference>
<reference evidence="8" key="1">
    <citation type="journal article" date="2020" name="Fungal Divers.">
        <title>Resolving the Mortierellaceae phylogeny through synthesis of multi-gene phylogenetics and phylogenomics.</title>
        <authorList>
            <person name="Vandepol N."/>
            <person name="Liber J."/>
            <person name="Desiro A."/>
            <person name="Na H."/>
            <person name="Kennedy M."/>
            <person name="Barry K."/>
            <person name="Grigoriev I.V."/>
            <person name="Miller A.N."/>
            <person name="O'Donnell K."/>
            <person name="Stajich J.E."/>
            <person name="Bonito G."/>
        </authorList>
    </citation>
    <scope>NUCLEOTIDE SEQUENCE</scope>
    <source>
        <strain evidence="8">KOD948</strain>
    </source>
</reference>
<name>A0A9P6U0F8_9FUNG</name>
<dbReference type="InterPro" id="IPR003653">
    <property type="entry name" value="Peptidase_C48_C"/>
</dbReference>
<dbReference type="PROSITE" id="PS50600">
    <property type="entry name" value="ULP_PROTEASE"/>
    <property type="match status" value="1"/>
</dbReference>